<accession>A0A7J6PR14</accession>
<sequence>MILLPSPPTRGTRLYPCIEEEEAEEEDAEGVQAAAAAAAGQMVASLVDCLGQLDLYPKDPLPMISTQAAEVPPKGLSRSASTSAMLGVGRREAAVAGRPVRTVAGGREERALPSVQAVKGLHKSVQFATLPHTFWPVVVESSRPLCGAMTPSPPPATSDARPSRPGIEDDESAPVTLGCPLCDMKVVKEEEDTRAWSRVYHHIQHHHRSGLLRVHLPGNPTSILYTCHRHECWTLPAKPRSRRDSRIGPKTPEGLVESSRGEETPNRGRHFHCPLCGVLCVADQSGEGVKMHLLGCRSAPRRKMGPSMIKIEKAGETAVTDGDSYTVDGLRPLNAGAEDRTRDHGLRFHNEVATRSFPRVLSFIEQLGSPGVAHRPPRKKYRKLYDLPAADDSCLDDYIDALCVNALENRGLDLTGAKCTIVGSGVPPVVFGIIRGIGGDLYGINYMEAEQWREVTHVLVGPMVHVGSLRNFCHTVRRLALADKLLWVDCRDLLTPATEGSVGGWTITSVMSALTCSKRTLGSAGKASKRVKGSPTPSPVTSPDTKPVSLPATAPSPPTQKAVYKSLRLCAVTSKSFTPAPQVVLGHHSDAFAATNERSPGRQREGGHGRGTGMYSGTVDYSPESSPTYRGLAPSPDYDAPLIPGVTVTPGKHRERRRRRGAVRPGPGVDDTEVTPAPRRSTRLSRSAPPKDSLVSSG</sequence>
<feature type="region of interest" description="Disordered" evidence="1">
    <location>
        <begin position="592"/>
        <end position="698"/>
    </location>
</feature>
<feature type="region of interest" description="Disordered" evidence="1">
    <location>
        <begin position="149"/>
        <end position="172"/>
    </location>
</feature>
<gene>
    <name evidence="2" type="ORF">FOZ62_030782</name>
</gene>
<reference evidence="2 3" key="1">
    <citation type="submission" date="2020-04" db="EMBL/GenBank/DDBJ databases">
        <title>Perkinsus olseni comparative genomics.</title>
        <authorList>
            <person name="Bogema D.R."/>
        </authorList>
    </citation>
    <scope>NUCLEOTIDE SEQUENCE [LARGE SCALE GENOMIC DNA]</scope>
    <source>
        <strain evidence="2">ATCC PRA-205</strain>
    </source>
</reference>
<protein>
    <submittedName>
        <fullName evidence="2">Uncharacterized protein</fullName>
    </submittedName>
</protein>
<evidence type="ECO:0000313" key="3">
    <source>
        <dbReference type="Proteomes" id="UP000574390"/>
    </source>
</evidence>
<dbReference type="Proteomes" id="UP000574390">
    <property type="component" value="Unassembled WGS sequence"/>
</dbReference>
<dbReference type="AlphaFoldDB" id="A0A7J6PR14"/>
<proteinExistence type="predicted"/>
<feature type="compositionally biased region" description="Low complexity" evidence="1">
    <location>
        <begin position="533"/>
        <end position="549"/>
    </location>
</feature>
<dbReference type="EMBL" id="JABANM010035124">
    <property type="protein sequence ID" value="KAF4698525.1"/>
    <property type="molecule type" value="Genomic_DNA"/>
</dbReference>
<organism evidence="2 3">
    <name type="scientific">Perkinsus olseni</name>
    <name type="common">Perkinsus atlanticus</name>
    <dbReference type="NCBI Taxonomy" id="32597"/>
    <lineage>
        <taxon>Eukaryota</taxon>
        <taxon>Sar</taxon>
        <taxon>Alveolata</taxon>
        <taxon>Perkinsozoa</taxon>
        <taxon>Perkinsea</taxon>
        <taxon>Perkinsida</taxon>
        <taxon>Perkinsidae</taxon>
        <taxon>Perkinsus</taxon>
    </lineage>
</organism>
<feature type="region of interest" description="Disordered" evidence="1">
    <location>
        <begin position="239"/>
        <end position="265"/>
    </location>
</feature>
<feature type="compositionally biased region" description="Basic residues" evidence="1">
    <location>
        <begin position="651"/>
        <end position="662"/>
    </location>
</feature>
<feature type="region of interest" description="Disordered" evidence="1">
    <location>
        <begin position="524"/>
        <end position="559"/>
    </location>
</feature>
<evidence type="ECO:0000256" key="1">
    <source>
        <dbReference type="SAM" id="MobiDB-lite"/>
    </source>
</evidence>
<comment type="caution">
    <text evidence="2">The sequence shown here is derived from an EMBL/GenBank/DDBJ whole genome shotgun (WGS) entry which is preliminary data.</text>
</comment>
<feature type="compositionally biased region" description="Basic and acidic residues" evidence="1">
    <location>
        <begin position="599"/>
        <end position="608"/>
    </location>
</feature>
<evidence type="ECO:0000313" key="2">
    <source>
        <dbReference type="EMBL" id="KAF4698525.1"/>
    </source>
</evidence>
<name>A0A7J6PR14_PEROL</name>